<sequence>MVLVDQGCLTDILFYSTFEKMQLIEASLTTCKGDLVGYFEERVDVCGAIWLRTTFNSQPKAKAIDVQYLIINMILGRSSLNTLGVIVSTPHLADKNKQSTETSEANSVRDMRSNPPHPLKRSPNTIKSSINLKKSTPPKAQFLYYSNKIIFLAFLSMNDKEIIKAISLL</sequence>
<dbReference type="AlphaFoldDB" id="A0AAQ3KAL0"/>
<dbReference type="EMBL" id="CP136893">
    <property type="protein sequence ID" value="WOL05094.1"/>
    <property type="molecule type" value="Genomic_DNA"/>
</dbReference>
<feature type="region of interest" description="Disordered" evidence="1">
    <location>
        <begin position="94"/>
        <end position="130"/>
    </location>
</feature>
<accession>A0AAQ3KAL0</accession>
<evidence type="ECO:0000313" key="2">
    <source>
        <dbReference type="EMBL" id="WOL05094.1"/>
    </source>
</evidence>
<protein>
    <submittedName>
        <fullName evidence="2">Uncharacterized protein</fullName>
    </submittedName>
</protein>
<dbReference type="Proteomes" id="UP001327560">
    <property type="component" value="Chromosome 4"/>
</dbReference>
<evidence type="ECO:0000313" key="3">
    <source>
        <dbReference type="Proteomes" id="UP001327560"/>
    </source>
</evidence>
<evidence type="ECO:0000256" key="1">
    <source>
        <dbReference type="SAM" id="MobiDB-lite"/>
    </source>
</evidence>
<name>A0AAQ3KAL0_9LILI</name>
<organism evidence="2 3">
    <name type="scientific">Canna indica</name>
    <name type="common">Indian-shot</name>
    <dbReference type="NCBI Taxonomy" id="4628"/>
    <lineage>
        <taxon>Eukaryota</taxon>
        <taxon>Viridiplantae</taxon>
        <taxon>Streptophyta</taxon>
        <taxon>Embryophyta</taxon>
        <taxon>Tracheophyta</taxon>
        <taxon>Spermatophyta</taxon>
        <taxon>Magnoliopsida</taxon>
        <taxon>Liliopsida</taxon>
        <taxon>Zingiberales</taxon>
        <taxon>Cannaceae</taxon>
        <taxon>Canna</taxon>
    </lineage>
</organism>
<gene>
    <name evidence="2" type="ORF">Cni_G13817</name>
</gene>
<reference evidence="2 3" key="1">
    <citation type="submission" date="2023-10" db="EMBL/GenBank/DDBJ databases">
        <title>Chromosome-scale genome assembly provides insights into flower coloration mechanisms of Canna indica.</title>
        <authorList>
            <person name="Li C."/>
        </authorList>
    </citation>
    <scope>NUCLEOTIDE SEQUENCE [LARGE SCALE GENOMIC DNA]</scope>
    <source>
        <tissue evidence="2">Flower</tissue>
    </source>
</reference>
<proteinExistence type="predicted"/>
<keyword evidence="3" id="KW-1185">Reference proteome</keyword>